<evidence type="ECO:0000256" key="1">
    <source>
        <dbReference type="SAM" id="MobiDB-lite"/>
    </source>
</evidence>
<dbReference type="InterPro" id="IPR025558">
    <property type="entry name" value="DUF4283"/>
</dbReference>
<proteinExistence type="predicted"/>
<sequence>MASDRGEAQQGFMESNNELDEPIQLKEKDIRGGLKACFNSLVGRLFADKAFSVGTMESALRAIWEKTQGFRVIEVGHNKFQFFFEEEMDLMRIEKGSPRQTMEVARKLGDRVGRVLEVDFFNVKRRESRILKTKVEINYEKKIKDNLKVTSPDNNTTGIVLRADQVGSRVEAKEKSNQWKGKEARNGDCFRKKKPTPDCLIERLSGLNFKDKEKDKENNSNPKVAHQGNSEKVGLSITSHVINQVHDNSTRIPIPEIDKSTTNQVCLKYSKHEEI</sequence>
<dbReference type="Pfam" id="PF14111">
    <property type="entry name" value="DUF4283"/>
    <property type="match status" value="1"/>
</dbReference>
<protein>
    <recommendedName>
        <fullName evidence="2">DUF4283 domain-containing protein</fullName>
    </recommendedName>
</protein>
<name>A0ABU6YPC7_9FABA</name>
<feature type="compositionally biased region" description="Basic and acidic residues" evidence="1">
    <location>
        <begin position="173"/>
        <end position="190"/>
    </location>
</feature>
<evidence type="ECO:0000313" key="4">
    <source>
        <dbReference type="Proteomes" id="UP001341840"/>
    </source>
</evidence>
<gene>
    <name evidence="3" type="ORF">PIB30_064554</name>
</gene>
<feature type="region of interest" description="Disordered" evidence="1">
    <location>
        <begin position="173"/>
        <end position="192"/>
    </location>
</feature>
<reference evidence="3 4" key="1">
    <citation type="journal article" date="2023" name="Plants (Basel)">
        <title>Bridging the Gap: Combining Genomics and Transcriptomics Approaches to Understand Stylosanthes scabra, an Orphan Legume from the Brazilian Caatinga.</title>
        <authorList>
            <person name="Ferreira-Neto J.R.C."/>
            <person name="da Silva M.D."/>
            <person name="Binneck E."/>
            <person name="de Melo N.F."/>
            <person name="da Silva R.H."/>
            <person name="de Melo A.L.T.M."/>
            <person name="Pandolfi V."/>
            <person name="Bustamante F.O."/>
            <person name="Brasileiro-Vidal A.C."/>
            <person name="Benko-Iseppon A.M."/>
        </authorList>
    </citation>
    <scope>NUCLEOTIDE SEQUENCE [LARGE SCALE GENOMIC DNA]</scope>
    <source>
        <tissue evidence="3">Leaves</tissue>
    </source>
</reference>
<evidence type="ECO:0000259" key="2">
    <source>
        <dbReference type="Pfam" id="PF14111"/>
    </source>
</evidence>
<dbReference type="EMBL" id="JASCZI010242286">
    <property type="protein sequence ID" value="MED6210488.1"/>
    <property type="molecule type" value="Genomic_DNA"/>
</dbReference>
<accession>A0ABU6YPC7</accession>
<evidence type="ECO:0000313" key="3">
    <source>
        <dbReference type="EMBL" id="MED6210488.1"/>
    </source>
</evidence>
<comment type="caution">
    <text evidence="3">The sequence shown here is derived from an EMBL/GenBank/DDBJ whole genome shotgun (WGS) entry which is preliminary data.</text>
</comment>
<feature type="domain" description="DUF4283" evidence="2">
    <location>
        <begin position="37"/>
        <end position="98"/>
    </location>
</feature>
<dbReference type="Proteomes" id="UP001341840">
    <property type="component" value="Unassembled WGS sequence"/>
</dbReference>
<organism evidence="3 4">
    <name type="scientific">Stylosanthes scabra</name>
    <dbReference type="NCBI Taxonomy" id="79078"/>
    <lineage>
        <taxon>Eukaryota</taxon>
        <taxon>Viridiplantae</taxon>
        <taxon>Streptophyta</taxon>
        <taxon>Embryophyta</taxon>
        <taxon>Tracheophyta</taxon>
        <taxon>Spermatophyta</taxon>
        <taxon>Magnoliopsida</taxon>
        <taxon>eudicotyledons</taxon>
        <taxon>Gunneridae</taxon>
        <taxon>Pentapetalae</taxon>
        <taxon>rosids</taxon>
        <taxon>fabids</taxon>
        <taxon>Fabales</taxon>
        <taxon>Fabaceae</taxon>
        <taxon>Papilionoideae</taxon>
        <taxon>50 kb inversion clade</taxon>
        <taxon>dalbergioids sensu lato</taxon>
        <taxon>Dalbergieae</taxon>
        <taxon>Pterocarpus clade</taxon>
        <taxon>Stylosanthes</taxon>
    </lineage>
</organism>
<feature type="region of interest" description="Disordered" evidence="1">
    <location>
        <begin position="210"/>
        <end position="230"/>
    </location>
</feature>
<keyword evidence="4" id="KW-1185">Reference proteome</keyword>